<dbReference type="PROSITE" id="PS50222">
    <property type="entry name" value="EF_HAND_2"/>
    <property type="match status" value="3"/>
</dbReference>
<feature type="domain" description="EF-hand" evidence="2">
    <location>
        <begin position="1061"/>
        <end position="1096"/>
    </location>
</feature>
<reference evidence="3" key="1">
    <citation type="submission" date="2023-07" db="EMBL/GenBank/DDBJ databases">
        <authorList>
            <consortium name="AG Swart"/>
            <person name="Singh M."/>
            <person name="Singh A."/>
            <person name="Seah K."/>
            <person name="Emmerich C."/>
        </authorList>
    </citation>
    <scope>NUCLEOTIDE SEQUENCE</scope>
    <source>
        <strain evidence="3">DP1</strain>
    </source>
</reference>
<evidence type="ECO:0000256" key="1">
    <source>
        <dbReference type="ARBA" id="ARBA00022837"/>
    </source>
</evidence>
<protein>
    <recommendedName>
        <fullName evidence="2">EF-hand domain-containing protein</fullName>
    </recommendedName>
</protein>
<feature type="domain" description="EF-hand" evidence="2">
    <location>
        <begin position="962"/>
        <end position="997"/>
    </location>
</feature>
<dbReference type="InterPro" id="IPR018247">
    <property type="entry name" value="EF_Hand_1_Ca_BS"/>
</dbReference>
<keyword evidence="4" id="KW-1185">Reference proteome</keyword>
<dbReference type="InterPro" id="IPR002048">
    <property type="entry name" value="EF_hand_dom"/>
</dbReference>
<dbReference type="SUPFAM" id="SSF47473">
    <property type="entry name" value="EF-hand"/>
    <property type="match status" value="1"/>
</dbReference>
<evidence type="ECO:0000313" key="4">
    <source>
        <dbReference type="Proteomes" id="UP001295684"/>
    </source>
</evidence>
<evidence type="ECO:0000259" key="2">
    <source>
        <dbReference type="PROSITE" id="PS50222"/>
    </source>
</evidence>
<keyword evidence="1" id="KW-0106">Calcium</keyword>
<comment type="caution">
    <text evidence="3">The sequence shown here is derived from an EMBL/GenBank/DDBJ whole genome shotgun (WGS) entry which is preliminary data.</text>
</comment>
<evidence type="ECO:0000313" key="3">
    <source>
        <dbReference type="EMBL" id="CAI2368501.1"/>
    </source>
</evidence>
<dbReference type="GO" id="GO:0005509">
    <property type="term" value="F:calcium ion binding"/>
    <property type="evidence" value="ECO:0007669"/>
    <property type="project" value="InterPro"/>
</dbReference>
<dbReference type="SMART" id="SM00054">
    <property type="entry name" value="EFh"/>
    <property type="match status" value="2"/>
</dbReference>
<dbReference type="Gene3D" id="1.10.238.10">
    <property type="entry name" value="EF-hand"/>
    <property type="match status" value="2"/>
</dbReference>
<dbReference type="CDD" id="cd00051">
    <property type="entry name" value="EFh"/>
    <property type="match status" value="1"/>
</dbReference>
<dbReference type="EMBL" id="CAMPGE010009635">
    <property type="protein sequence ID" value="CAI2368501.1"/>
    <property type="molecule type" value="Genomic_DNA"/>
</dbReference>
<name>A0AAD1XEZ7_EUPCR</name>
<sequence length="1155" mass="133527">MSINKGLNNELAMKLSSQLRTPKEKKRLNLKNNHLKGRLSVDYKKVFENTQRKALIKKAINISDPLNAGNIVSPSNGKIKKINLEKLQFTHLIDDSDSNLGSTNNAVLYENFKNNSNRYSKINRFASTSRRNKLTTKDTERSKDLLVRNLSTGNGTSRYIISSQPKLREGSHNMISQRRFSERLNASESNRNCKIDSVEFDMKDSCKYSYGRDLNYTCIQGPGKRKFISEKHRQYLEKAKIDFSNEENLTKTIAKLKTIEERKKECEKILNLDQDQKNMEDFIKSIKAMQSLRLEVEITHNMLRNISMEGDETEQIKETISSPHTRDYSNSLLGSKLIMESRLGSREKFDSERLERDNKEYAKLARNLIRMICNPKLLYRNLDTFSPRGLGLPPFSDTPQINMGMTWKERILLSANIETLWKCMLLSQDKLLANQDIMIKKIVAEKEKEFQADKDIYLKLIHKMKNEISELGQKLDTVQNNFEEKSKLQAKELNRVTKISNDREFDLRAILENNKIFLLKREFEKMGENIDLVSSETNLQLKTVENLIKYMTDNIRIPDSKNSKVKLMLRKRRKRGFNSAMVSNETLQDEIIFSKTQSKMGFKKVPTFVTTDDAKFKIQVTNEDGMVKTQNAFSSQNTEETTSMEKLLIYIEEKINDLYRSSGKIVEKKEIDRSDLLEIIDSIPFSILNMITPIEKPKKEKEVQTDLGGSQELPIHKITEKHVRKRGKSIIMRPGNALARAINKALIQKKEKHSAMTESNAFKLIETLLDDKCQLDLDNIVTSKKIKPLANFVLDQMSMKFGLKTLAVKNLIAMKMGLDKKQKALREKRHNIEDVNISYAQFCLQIMGIDDKNFIEIPEDQIDCVVKARAIFQEATEAYKKAMDIKPKKIQETMKVGVDLNTGGECSIFEVIEITTICIGKDKELLNSFIPKIQPIMNEGENDPNQFLLNFSLLKICHRIAKMGKDIKYLYQALDKDGGGTLDLQEIFHGLNENFNICFSKEEAIEVTQYLDSDQSGDVDFEEFQLKINYNNYNKLYHQFVITKQRYLELAIEEWKLYKESTKRRLMKKFAEFDDNGDGVLTFDEFESLVNNLDPNLSRNEISELFNETLELVTDEEDPDKMTPESFCITALKYKLGGFGKDFFTDYLLSKKKGK</sequence>
<dbReference type="InterPro" id="IPR011992">
    <property type="entry name" value="EF-hand-dom_pair"/>
</dbReference>
<gene>
    <name evidence="3" type="ORF">ECRASSUSDP1_LOCUS9794</name>
</gene>
<organism evidence="3 4">
    <name type="scientific">Euplotes crassus</name>
    <dbReference type="NCBI Taxonomy" id="5936"/>
    <lineage>
        <taxon>Eukaryota</taxon>
        <taxon>Sar</taxon>
        <taxon>Alveolata</taxon>
        <taxon>Ciliophora</taxon>
        <taxon>Intramacronucleata</taxon>
        <taxon>Spirotrichea</taxon>
        <taxon>Hypotrichia</taxon>
        <taxon>Euplotida</taxon>
        <taxon>Euplotidae</taxon>
        <taxon>Moneuplotes</taxon>
    </lineage>
</organism>
<proteinExistence type="predicted"/>
<dbReference type="Pfam" id="PF13202">
    <property type="entry name" value="EF-hand_5"/>
    <property type="match status" value="1"/>
</dbReference>
<dbReference type="PANTHER" id="PTHR34894:SF5">
    <property type="entry name" value="EF-HAND DOMAIN-CONTAINING PROTEIN"/>
    <property type="match status" value="1"/>
</dbReference>
<dbReference type="PANTHER" id="PTHR34894">
    <property type="entry name" value="SAM-DEPENDENT METHYLTRANSFERASE RSMI, CONSERVED SITE"/>
    <property type="match status" value="1"/>
</dbReference>
<accession>A0AAD1XEZ7</accession>
<dbReference type="Proteomes" id="UP001295684">
    <property type="component" value="Unassembled WGS sequence"/>
</dbReference>
<dbReference type="AlphaFoldDB" id="A0AAD1XEZ7"/>
<dbReference type="PROSITE" id="PS00018">
    <property type="entry name" value="EF_HAND_1"/>
    <property type="match status" value="3"/>
</dbReference>
<feature type="domain" description="EF-hand" evidence="2">
    <location>
        <begin position="999"/>
        <end position="1034"/>
    </location>
</feature>